<dbReference type="InterPro" id="IPR029045">
    <property type="entry name" value="ClpP/crotonase-like_dom_sf"/>
</dbReference>
<keyword evidence="8" id="KW-0443">Lipid metabolism</keyword>
<keyword evidence="5" id="KW-0276">Fatty acid metabolism</keyword>
<dbReference type="Gene3D" id="3.90.226.10">
    <property type="entry name" value="2-enoyl-CoA Hydratase, Chain A, domain 1"/>
    <property type="match status" value="1"/>
</dbReference>
<evidence type="ECO:0000256" key="11">
    <source>
        <dbReference type="ARBA" id="ARBA00050938"/>
    </source>
</evidence>
<comment type="catalytic activity">
    <reaction evidence="14">
        <text>(3Z)-octenoyl-CoA = (2E)-octenoyl-CoA</text>
        <dbReference type="Rhea" id="RHEA:46044"/>
        <dbReference type="ChEBI" id="CHEBI:62242"/>
        <dbReference type="ChEBI" id="CHEBI:85640"/>
    </reaction>
    <physiologicalReaction direction="left-to-right" evidence="14">
        <dbReference type="Rhea" id="RHEA:46045"/>
    </physiologicalReaction>
</comment>
<dbReference type="CDD" id="cd06558">
    <property type="entry name" value="crotonase-like"/>
    <property type="match status" value="1"/>
</dbReference>
<keyword evidence="9" id="KW-0496">Mitochondrion</keyword>
<evidence type="ECO:0000256" key="6">
    <source>
        <dbReference type="ARBA" id="ARBA00022946"/>
    </source>
</evidence>
<evidence type="ECO:0000256" key="15">
    <source>
        <dbReference type="ARBA" id="ARBA00056147"/>
    </source>
</evidence>
<evidence type="ECO:0000256" key="1">
    <source>
        <dbReference type="ARBA" id="ARBA00004305"/>
    </source>
</evidence>
<dbReference type="InterPro" id="IPR018376">
    <property type="entry name" value="Enoyl-CoA_hyd/isom_CS"/>
</dbReference>
<evidence type="ECO:0000256" key="3">
    <source>
        <dbReference type="ARBA" id="ARBA00005254"/>
    </source>
</evidence>
<comment type="catalytic activity">
    <reaction evidence="11">
        <text>(3Z)-decenoyl-CoA = (2E)-decenoyl-CoA</text>
        <dbReference type="Rhea" id="RHEA:77195"/>
        <dbReference type="ChEBI" id="CHEBI:61406"/>
        <dbReference type="ChEBI" id="CHEBI:195601"/>
    </reaction>
    <physiologicalReaction direction="left-to-right" evidence="11">
        <dbReference type="Rhea" id="RHEA:77196"/>
    </physiologicalReaction>
</comment>
<evidence type="ECO:0000256" key="10">
    <source>
        <dbReference type="ARBA" id="ARBA00023235"/>
    </source>
</evidence>
<evidence type="ECO:0000256" key="18">
    <source>
        <dbReference type="RuleBase" id="RU003707"/>
    </source>
</evidence>
<evidence type="ECO:0000256" key="17">
    <source>
        <dbReference type="ARBA" id="ARBA00083575"/>
    </source>
</evidence>
<comment type="similarity">
    <text evidence="3 18">Belongs to the enoyl-CoA hydratase/isomerase family.</text>
</comment>
<sequence length="299" mass="33382">MHSASKVLRVGFSRFPRVLSVAMKSTNVSSNVCSETGIGTLMMSRAPVNGLNYDFLKDFREELEKLDQDKACKAVIITSSVKNIFSAGLDIMEMVKPEPKRLRDFWLSLQDMWNVLYTYRLPTVALINGHSPAGGCLIASGCDYRVMLDKTYTIGLNETKLGIVAPFWSEASYHFQPASIPRFMDAFVALVGTRQADLHLQLGTLFTPQEALKNGLVDELASSEEEAREKSVAAISKFLAVPGFPRYMTKTSVRSQITARFVDGRDNDLETFLNFVQMPATQKTMIKYVEALKAKKPKL</sequence>
<dbReference type="GO" id="GO:0006635">
    <property type="term" value="P:fatty acid beta-oxidation"/>
    <property type="evidence" value="ECO:0007669"/>
    <property type="project" value="TreeGrafter"/>
</dbReference>
<proteinExistence type="inferred from homology"/>
<dbReference type="GO" id="GO:0005759">
    <property type="term" value="C:mitochondrial matrix"/>
    <property type="evidence" value="ECO:0007669"/>
    <property type="project" value="UniProtKB-SubCell"/>
</dbReference>
<dbReference type="PROSITE" id="PS00166">
    <property type="entry name" value="ENOYL_COA_HYDRATASE"/>
    <property type="match status" value="1"/>
</dbReference>
<organism evidence="19">
    <name type="scientific">Notodromas monacha</name>
    <dbReference type="NCBI Taxonomy" id="399045"/>
    <lineage>
        <taxon>Eukaryota</taxon>
        <taxon>Metazoa</taxon>
        <taxon>Ecdysozoa</taxon>
        <taxon>Arthropoda</taxon>
        <taxon>Crustacea</taxon>
        <taxon>Oligostraca</taxon>
        <taxon>Ostracoda</taxon>
        <taxon>Podocopa</taxon>
        <taxon>Podocopida</taxon>
        <taxon>Cypridocopina</taxon>
        <taxon>Cypridoidea</taxon>
        <taxon>Cyprididae</taxon>
        <taxon>Notodromas</taxon>
    </lineage>
</organism>
<keyword evidence="7" id="KW-0007">Acetylation</keyword>
<evidence type="ECO:0000256" key="12">
    <source>
        <dbReference type="ARBA" id="ARBA00051293"/>
    </source>
</evidence>
<protein>
    <recommendedName>
        <fullName evidence="16">Enoyl-CoA delta isomerase 1, mitochondrial</fullName>
    </recommendedName>
    <alternativeName>
        <fullName evidence="17">3,2-trans-enoyl-CoA isomerase</fullName>
    </alternativeName>
</protein>
<keyword evidence="20" id="KW-1185">Reference proteome</keyword>
<comment type="subunit">
    <text evidence="4">Homotrimer.</text>
</comment>
<comment type="catalytic activity">
    <reaction evidence="12">
        <text>(2E)-tetradecenoyl-CoA = (3Z)-tetradecenoyl-CoA</text>
        <dbReference type="Rhea" id="RHEA:29847"/>
        <dbReference type="ChEBI" id="CHEBI:61405"/>
        <dbReference type="ChEBI" id="CHEBI:61968"/>
    </reaction>
    <physiologicalReaction direction="right-to-left" evidence="12">
        <dbReference type="Rhea" id="RHEA:29849"/>
    </physiologicalReaction>
</comment>
<comment type="pathway">
    <text evidence="2">Lipid metabolism; fatty acid beta-oxidation.</text>
</comment>
<name>A0A7R9BID2_9CRUS</name>
<evidence type="ECO:0000256" key="7">
    <source>
        <dbReference type="ARBA" id="ARBA00022990"/>
    </source>
</evidence>
<dbReference type="Proteomes" id="UP000678499">
    <property type="component" value="Unassembled WGS sequence"/>
</dbReference>
<accession>A0A7R9BID2</accession>
<gene>
    <name evidence="19" type="ORF">NMOB1V02_LOCUS3688</name>
</gene>
<dbReference type="SUPFAM" id="SSF52096">
    <property type="entry name" value="ClpP/crotonase"/>
    <property type="match status" value="1"/>
</dbReference>
<keyword evidence="6" id="KW-0809">Transit peptide</keyword>
<evidence type="ECO:0000313" key="19">
    <source>
        <dbReference type="EMBL" id="CAD7275902.1"/>
    </source>
</evidence>
<dbReference type="PANTHER" id="PTHR11941">
    <property type="entry name" value="ENOYL-COA HYDRATASE-RELATED"/>
    <property type="match status" value="1"/>
</dbReference>
<dbReference type="PANTHER" id="PTHR11941:SF45">
    <property type="entry name" value="ENOYL-COA DELTA ISOMERASE 1, MITOCHONDRIAL"/>
    <property type="match status" value="1"/>
</dbReference>
<evidence type="ECO:0000256" key="14">
    <source>
        <dbReference type="ARBA" id="ARBA00052542"/>
    </source>
</evidence>
<evidence type="ECO:0000256" key="8">
    <source>
        <dbReference type="ARBA" id="ARBA00023098"/>
    </source>
</evidence>
<evidence type="ECO:0000256" key="5">
    <source>
        <dbReference type="ARBA" id="ARBA00022832"/>
    </source>
</evidence>
<dbReference type="OrthoDB" id="1696280at2759"/>
<dbReference type="AlphaFoldDB" id="A0A7R9BID2"/>
<dbReference type="FunFam" id="3.90.226.10:FF:000034">
    <property type="entry name" value="Enoyl-CoA delta isomerase 1"/>
    <property type="match status" value="1"/>
</dbReference>
<dbReference type="Gene3D" id="6.10.250.170">
    <property type="match status" value="1"/>
</dbReference>
<evidence type="ECO:0000256" key="2">
    <source>
        <dbReference type="ARBA" id="ARBA00005005"/>
    </source>
</evidence>
<dbReference type="GO" id="GO:0004165">
    <property type="term" value="F:delta(3)-delta(2)-enoyl-CoA isomerase activity"/>
    <property type="evidence" value="ECO:0007669"/>
    <property type="project" value="UniProtKB-EC"/>
</dbReference>
<comment type="catalytic activity">
    <reaction evidence="13">
        <text>(3Z)-dodecenoyl-CoA = (2E)-dodecenoyl-CoA</text>
        <dbReference type="Rhea" id="RHEA:23716"/>
        <dbReference type="ChEBI" id="CHEBI:57330"/>
        <dbReference type="ChEBI" id="CHEBI:58543"/>
        <dbReference type="EC" id="5.3.3.8"/>
    </reaction>
    <physiologicalReaction direction="left-to-right" evidence="13">
        <dbReference type="Rhea" id="RHEA:23717"/>
    </physiologicalReaction>
</comment>
<comment type="subcellular location">
    <subcellularLocation>
        <location evidence="1">Mitochondrion matrix</location>
    </subcellularLocation>
</comment>
<evidence type="ECO:0000256" key="4">
    <source>
        <dbReference type="ARBA" id="ARBA00011233"/>
    </source>
</evidence>
<dbReference type="EMBL" id="OA882543">
    <property type="protein sequence ID" value="CAD7275902.1"/>
    <property type="molecule type" value="Genomic_DNA"/>
</dbReference>
<evidence type="ECO:0000256" key="9">
    <source>
        <dbReference type="ARBA" id="ARBA00023128"/>
    </source>
</evidence>
<evidence type="ECO:0000256" key="13">
    <source>
        <dbReference type="ARBA" id="ARBA00052376"/>
    </source>
</evidence>
<dbReference type="EMBL" id="CAJPEX010000506">
    <property type="protein sequence ID" value="CAG0916054.1"/>
    <property type="molecule type" value="Genomic_DNA"/>
</dbReference>
<evidence type="ECO:0000256" key="16">
    <source>
        <dbReference type="ARBA" id="ARBA00068317"/>
    </source>
</evidence>
<evidence type="ECO:0000313" key="20">
    <source>
        <dbReference type="Proteomes" id="UP000678499"/>
    </source>
</evidence>
<reference evidence="19" key="1">
    <citation type="submission" date="2020-11" db="EMBL/GenBank/DDBJ databases">
        <authorList>
            <person name="Tran Van P."/>
        </authorList>
    </citation>
    <scope>NUCLEOTIDE SEQUENCE</scope>
</reference>
<dbReference type="Pfam" id="PF00378">
    <property type="entry name" value="ECH_1"/>
    <property type="match status" value="1"/>
</dbReference>
<comment type="function">
    <text evidence="15">Key enzyme of fatty acid beta-oxidation. Able to isomerize both 3-cis (3Z) and 3-trans (3E) double bonds into the 2-trans (2E) form in a range of enoyl-CoA species, with a preference for (3Z)-enoyl-CoAs over (3E)-enoyl-CoAs. The catalytic efficiency of this enzyme is not affected by the fatty acyl chain length.</text>
</comment>
<dbReference type="InterPro" id="IPR001753">
    <property type="entry name" value="Enoyl-CoA_hydra/iso"/>
</dbReference>
<keyword evidence="10" id="KW-0413">Isomerase</keyword>